<name>A0A9P0E135_DIABA</name>
<protein>
    <submittedName>
        <fullName evidence="3">Uncharacterized protein</fullName>
    </submittedName>
</protein>
<keyword evidence="4" id="KW-1185">Reference proteome</keyword>
<feature type="signal peptide" evidence="2">
    <location>
        <begin position="1"/>
        <end position="19"/>
    </location>
</feature>
<gene>
    <name evidence="3" type="ORF">DIABBA_LOCUS12709</name>
</gene>
<dbReference type="AlphaFoldDB" id="A0A9P0E135"/>
<reference evidence="3" key="1">
    <citation type="submission" date="2022-01" db="EMBL/GenBank/DDBJ databases">
        <authorList>
            <person name="King R."/>
        </authorList>
    </citation>
    <scope>NUCLEOTIDE SEQUENCE</scope>
</reference>
<evidence type="ECO:0000313" key="4">
    <source>
        <dbReference type="Proteomes" id="UP001153709"/>
    </source>
</evidence>
<dbReference type="OrthoDB" id="6784839at2759"/>
<feature type="compositionally biased region" description="Polar residues" evidence="1">
    <location>
        <begin position="245"/>
        <end position="259"/>
    </location>
</feature>
<dbReference type="EMBL" id="OU898283">
    <property type="protein sequence ID" value="CAH1285523.1"/>
    <property type="molecule type" value="Genomic_DNA"/>
</dbReference>
<keyword evidence="2" id="KW-0732">Signal</keyword>
<evidence type="ECO:0000256" key="1">
    <source>
        <dbReference type="SAM" id="MobiDB-lite"/>
    </source>
</evidence>
<feature type="chain" id="PRO_5040175147" evidence="2">
    <location>
        <begin position="20"/>
        <end position="693"/>
    </location>
</feature>
<sequence>MKLVLWLLALSGYIIVVQSHLQTIVANPGGIGGIYKGPDSETIVKGPDGSVITSQEKGGLIATEQKLEPIVAAEPAVLEVSQPIGPEYIEDGRVIPLGYSETAIGPAGPSLVEDGYIGPIVQSNPVSPTLVAPLEPFIPGTVAPPIQSVTPFLTTRRLDIKGTVAQPLPPSIHLVAPSPHLHNIAPSVVPVAPAVQPVVPVAVPAVPVGHKVDIVEQDPHIIETKIIDAPAIESKESTDLVGPSGSISTRGSESVVSGPASTTITKTAKVIVAPPVVAVPVIRPVVTPVVPPVHSPPLVEINNELPLASNGPEIYSSVRPILSSTIAPPIISSTVSPLSVSTVAPPVLGPIVSTLSPPLHKYEGPHIAAVRPIHVVPGSTISQPQVPVFATGLLTGEEFEGVRPSDISHIPVHSSTAVPHPGQGVLATATPGIVVEDEGASGFIHPGGAYPGVLSSTLIPVTSTISPLSYDQQHINGRFGGKIQPQNIIPPEIHSSTLVPVSSTVTPPSYNEQRLHGQFNGPIQPQNNIFPGVPVSTNVAPPSYNQQHIHGHFDGQIPTQNIIPPEIGIHRKVINVDGPKAPGLINPPSLQGIDNDNIQRVDEEPTILEHNIQNGYYHNEYLVGNTENDYNLNRPLLSNTNPIQNSYQAPVAPPAQVDVAALSARTDSQHDYEDRASASLWNRYGRKTGNRKY</sequence>
<proteinExistence type="predicted"/>
<feature type="region of interest" description="Disordered" evidence="1">
    <location>
        <begin position="237"/>
        <end position="259"/>
    </location>
</feature>
<evidence type="ECO:0000256" key="2">
    <source>
        <dbReference type="SAM" id="SignalP"/>
    </source>
</evidence>
<accession>A0A9P0E135</accession>
<organism evidence="3 4">
    <name type="scientific">Diabrotica balteata</name>
    <name type="common">Banded cucumber beetle</name>
    <dbReference type="NCBI Taxonomy" id="107213"/>
    <lineage>
        <taxon>Eukaryota</taxon>
        <taxon>Metazoa</taxon>
        <taxon>Ecdysozoa</taxon>
        <taxon>Arthropoda</taxon>
        <taxon>Hexapoda</taxon>
        <taxon>Insecta</taxon>
        <taxon>Pterygota</taxon>
        <taxon>Neoptera</taxon>
        <taxon>Endopterygota</taxon>
        <taxon>Coleoptera</taxon>
        <taxon>Polyphaga</taxon>
        <taxon>Cucujiformia</taxon>
        <taxon>Chrysomeloidea</taxon>
        <taxon>Chrysomelidae</taxon>
        <taxon>Galerucinae</taxon>
        <taxon>Diabroticina</taxon>
        <taxon>Diabroticites</taxon>
        <taxon>Diabrotica</taxon>
    </lineage>
</organism>
<dbReference type="Proteomes" id="UP001153709">
    <property type="component" value="Chromosome 8"/>
</dbReference>
<evidence type="ECO:0000313" key="3">
    <source>
        <dbReference type="EMBL" id="CAH1285523.1"/>
    </source>
</evidence>